<keyword evidence="3" id="KW-1185">Reference proteome</keyword>
<evidence type="ECO:0000313" key="2">
    <source>
        <dbReference type="EMBL" id="MFD1695527.1"/>
    </source>
</evidence>
<sequence>MLRNFSLASAALSLTATLLFAPSTFAEEKGPDATALIDEKVIADVRSWLDNPIVAFSINNQNSARGSLGQAEIDALDQQWRKEREEEAKPLISATLSAPLSIYLLRVQAGAVGLYREVFVMDANGLNVGQSSITGDYWQGDEDKFQKTFPNGSDAVFIDAAEWDEDFGIWKAQLNLSIADSTTGQPIGAATIEINLTELQRRQTPSS</sequence>
<proteinExistence type="predicted"/>
<name>A0ABW4JVG7_9HYPH</name>
<organism evidence="2 3">
    <name type="scientific">Roseibium aestuarii</name>
    <dbReference type="NCBI Taxonomy" id="2600299"/>
    <lineage>
        <taxon>Bacteria</taxon>
        <taxon>Pseudomonadati</taxon>
        <taxon>Pseudomonadota</taxon>
        <taxon>Alphaproteobacteria</taxon>
        <taxon>Hyphomicrobiales</taxon>
        <taxon>Stappiaceae</taxon>
        <taxon>Roseibium</taxon>
    </lineage>
</organism>
<feature type="chain" id="PRO_5046676043" evidence="1">
    <location>
        <begin position="27"/>
        <end position="207"/>
    </location>
</feature>
<dbReference type="Proteomes" id="UP001597327">
    <property type="component" value="Unassembled WGS sequence"/>
</dbReference>
<evidence type="ECO:0000256" key="1">
    <source>
        <dbReference type="SAM" id="SignalP"/>
    </source>
</evidence>
<keyword evidence="1" id="KW-0732">Signal</keyword>
<accession>A0ABW4JVG7</accession>
<feature type="signal peptide" evidence="1">
    <location>
        <begin position="1"/>
        <end position="26"/>
    </location>
</feature>
<protein>
    <submittedName>
        <fullName evidence="2">Uncharacterized protein</fullName>
    </submittedName>
</protein>
<dbReference type="RefSeq" id="WP_208998601.1">
    <property type="nucleotide sequence ID" value="NZ_JBHUFA010000001.1"/>
</dbReference>
<dbReference type="EMBL" id="JBHUFA010000001">
    <property type="protein sequence ID" value="MFD1695527.1"/>
    <property type="molecule type" value="Genomic_DNA"/>
</dbReference>
<gene>
    <name evidence="2" type="ORF">ACFSC7_08355</name>
</gene>
<comment type="caution">
    <text evidence="2">The sequence shown here is derived from an EMBL/GenBank/DDBJ whole genome shotgun (WGS) entry which is preliminary data.</text>
</comment>
<reference evidence="3" key="1">
    <citation type="journal article" date="2019" name="Int. J. Syst. Evol. Microbiol.">
        <title>The Global Catalogue of Microorganisms (GCM) 10K type strain sequencing project: providing services to taxonomists for standard genome sequencing and annotation.</title>
        <authorList>
            <consortium name="The Broad Institute Genomics Platform"/>
            <consortium name="The Broad Institute Genome Sequencing Center for Infectious Disease"/>
            <person name="Wu L."/>
            <person name="Ma J."/>
        </authorList>
    </citation>
    <scope>NUCLEOTIDE SEQUENCE [LARGE SCALE GENOMIC DNA]</scope>
    <source>
        <strain evidence="3">JCM 3369</strain>
    </source>
</reference>
<evidence type="ECO:0000313" key="3">
    <source>
        <dbReference type="Proteomes" id="UP001597327"/>
    </source>
</evidence>